<dbReference type="Proteomes" id="UP001283341">
    <property type="component" value="Unassembled WGS sequence"/>
</dbReference>
<gene>
    <name evidence="1" type="ORF">B0H66DRAFT_356907</name>
</gene>
<reference evidence="1" key="2">
    <citation type="submission" date="2023-06" db="EMBL/GenBank/DDBJ databases">
        <authorList>
            <consortium name="Lawrence Berkeley National Laboratory"/>
            <person name="Haridas S."/>
            <person name="Hensen N."/>
            <person name="Bonometti L."/>
            <person name="Westerberg I."/>
            <person name="Brannstrom I.O."/>
            <person name="Guillou S."/>
            <person name="Cros-Aarteil S."/>
            <person name="Calhoun S."/>
            <person name="Kuo A."/>
            <person name="Mondo S."/>
            <person name="Pangilinan J."/>
            <person name="Riley R."/>
            <person name="Labutti K."/>
            <person name="Andreopoulos B."/>
            <person name="Lipzen A."/>
            <person name="Chen C."/>
            <person name="Yanf M."/>
            <person name="Daum C."/>
            <person name="Ng V."/>
            <person name="Clum A."/>
            <person name="Steindorff A."/>
            <person name="Ohm R."/>
            <person name="Martin F."/>
            <person name="Silar P."/>
            <person name="Natvig D."/>
            <person name="Lalanne C."/>
            <person name="Gautier V."/>
            <person name="Ament-Velasquez S.L."/>
            <person name="Kruys A."/>
            <person name="Hutchinson M.I."/>
            <person name="Powell A.J."/>
            <person name="Barry K."/>
            <person name="Miller A.N."/>
            <person name="Grigoriev I.V."/>
            <person name="Debuchy R."/>
            <person name="Gladieux P."/>
            <person name="Thoren M.H."/>
            <person name="Johannesson H."/>
        </authorList>
    </citation>
    <scope>NUCLEOTIDE SEQUENCE</scope>
    <source>
        <strain evidence="1">CBS 118394</strain>
    </source>
</reference>
<protein>
    <submittedName>
        <fullName evidence="1">Uncharacterized protein</fullName>
    </submittedName>
</protein>
<comment type="caution">
    <text evidence="1">The sequence shown here is derived from an EMBL/GenBank/DDBJ whole genome shotgun (WGS) entry which is preliminary data.</text>
</comment>
<dbReference type="AlphaFoldDB" id="A0AAE0LZL3"/>
<dbReference type="EMBL" id="JAUEDM010000007">
    <property type="protein sequence ID" value="KAK3313592.1"/>
    <property type="molecule type" value="Genomic_DNA"/>
</dbReference>
<evidence type="ECO:0000313" key="2">
    <source>
        <dbReference type="Proteomes" id="UP001283341"/>
    </source>
</evidence>
<name>A0AAE0LZL3_9PEZI</name>
<accession>A0AAE0LZL3</accession>
<keyword evidence="2" id="KW-1185">Reference proteome</keyword>
<reference evidence="1" key="1">
    <citation type="journal article" date="2023" name="Mol. Phylogenet. Evol.">
        <title>Genome-scale phylogeny and comparative genomics of the fungal order Sordariales.</title>
        <authorList>
            <person name="Hensen N."/>
            <person name="Bonometti L."/>
            <person name="Westerberg I."/>
            <person name="Brannstrom I.O."/>
            <person name="Guillou S."/>
            <person name="Cros-Aarteil S."/>
            <person name="Calhoun S."/>
            <person name="Haridas S."/>
            <person name="Kuo A."/>
            <person name="Mondo S."/>
            <person name="Pangilinan J."/>
            <person name="Riley R."/>
            <person name="LaButti K."/>
            <person name="Andreopoulos B."/>
            <person name="Lipzen A."/>
            <person name="Chen C."/>
            <person name="Yan M."/>
            <person name="Daum C."/>
            <person name="Ng V."/>
            <person name="Clum A."/>
            <person name="Steindorff A."/>
            <person name="Ohm R.A."/>
            <person name="Martin F."/>
            <person name="Silar P."/>
            <person name="Natvig D.O."/>
            <person name="Lalanne C."/>
            <person name="Gautier V."/>
            <person name="Ament-Velasquez S.L."/>
            <person name="Kruys A."/>
            <person name="Hutchinson M.I."/>
            <person name="Powell A.J."/>
            <person name="Barry K."/>
            <person name="Miller A.N."/>
            <person name="Grigoriev I.V."/>
            <person name="Debuchy R."/>
            <person name="Gladieux P."/>
            <person name="Hiltunen Thoren M."/>
            <person name="Johannesson H."/>
        </authorList>
    </citation>
    <scope>NUCLEOTIDE SEQUENCE</scope>
    <source>
        <strain evidence="1">CBS 118394</strain>
    </source>
</reference>
<organism evidence="1 2">
    <name type="scientific">Apodospora peruviana</name>
    <dbReference type="NCBI Taxonomy" id="516989"/>
    <lineage>
        <taxon>Eukaryota</taxon>
        <taxon>Fungi</taxon>
        <taxon>Dikarya</taxon>
        <taxon>Ascomycota</taxon>
        <taxon>Pezizomycotina</taxon>
        <taxon>Sordariomycetes</taxon>
        <taxon>Sordariomycetidae</taxon>
        <taxon>Sordariales</taxon>
        <taxon>Lasiosphaeriaceae</taxon>
        <taxon>Apodospora</taxon>
    </lineage>
</organism>
<evidence type="ECO:0000313" key="1">
    <source>
        <dbReference type="EMBL" id="KAK3313592.1"/>
    </source>
</evidence>
<sequence>MAMSPAQQEDLRLSCTEYWKEAFNEGPHTSFTMIELMRSLSRISYTDLLQKRKLKLLHGVTNLDRSPYDMAWAYRTGRCTSFAIKVARRLENDHPEQFCFRYYDLGAHRIARCDITGIVIDSESVTGARYLTENEGWDLTPENGSRGRLKYVASPRGHSKFQEKSGDARRNKLKTVSINPISPRKALEICLRQAAERISLVCAFRSIEYTVDSPAGWVTRFHSTIKWRITHRRIELTPYFYRPQEIFSITFGRGDLATNRNCIRNFVAFVRARGIEEQWKADGIDEINKDLWKAAVKVWGYPTWTQEILPPEQIPGSVR</sequence>
<proteinExistence type="predicted"/>